<dbReference type="Proteomes" id="UP001163846">
    <property type="component" value="Unassembled WGS sequence"/>
</dbReference>
<feature type="signal peptide" evidence="2">
    <location>
        <begin position="1"/>
        <end position="18"/>
    </location>
</feature>
<proteinExistence type="predicted"/>
<reference evidence="3" key="1">
    <citation type="submission" date="2022-08" db="EMBL/GenBank/DDBJ databases">
        <authorList>
            <consortium name="DOE Joint Genome Institute"/>
            <person name="Min B."/>
            <person name="Riley R."/>
            <person name="Sierra-Patev S."/>
            <person name="Naranjo-Ortiz M."/>
            <person name="Looney B."/>
            <person name="Konkel Z."/>
            <person name="Slot J.C."/>
            <person name="Sakamoto Y."/>
            <person name="Steenwyk J.L."/>
            <person name="Rokas A."/>
            <person name="Carro J."/>
            <person name="Camarero S."/>
            <person name="Ferreira P."/>
            <person name="Molpeceres G."/>
            <person name="Ruiz-Duenas F.J."/>
            <person name="Serrano A."/>
            <person name="Henrissat B."/>
            <person name="Drula E."/>
            <person name="Hughes K.W."/>
            <person name="Mata J.L."/>
            <person name="Ishikawa N.K."/>
            <person name="Vargas-Isla R."/>
            <person name="Ushijima S."/>
            <person name="Smith C.A."/>
            <person name="Ahrendt S."/>
            <person name="Andreopoulos W."/>
            <person name="He G."/>
            <person name="Labutti K."/>
            <person name="Lipzen A."/>
            <person name="Ng V."/>
            <person name="Sandor L."/>
            <person name="Barry K."/>
            <person name="Martinez A.T."/>
            <person name="Xiao Y."/>
            <person name="Gibbons J.G."/>
            <person name="Terashima K."/>
            <person name="Hibbett D.S."/>
            <person name="Grigoriev I.V."/>
        </authorList>
    </citation>
    <scope>NUCLEOTIDE SEQUENCE</scope>
    <source>
        <strain evidence="3">TFB9207</strain>
    </source>
</reference>
<feature type="compositionally biased region" description="Basic residues" evidence="1">
    <location>
        <begin position="348"/>
        <end position="364"/>
    </location>
</feature>
<organism evidence="3 4">
    <name type="scientific">Lentinula raphanica</name>
    <dbReference type="NCBI Taxonomy" id="153919"/>
    <lineage>
        <taxon>Eukaryota</taxon>
        <taxon>Fungi</taxon>
        <taxon>Dikarya</taxon>
        <taxon>Basidiomycota</taxon>
        <taxon>Agaricomycotina</taxon>
        <taxon>Agaricomycetes</taxon>
        <taxon>Agaricomycetidae</taxon>
        <taxon>Agaricales</taxon>
        <taxon>Marasmiineae</taxon>
        <taxon>Omphalotaceae</taxon>
        <taxon>Lentinula</taxon>
    </lineage>
</organism>
<dbReference type="EMBL" id="MU806498">
    <property type="protein sequence ID" value="KAJ3834685.1"/>
    <property type="molecule type" value="Genomic_DNA"/>
</dbReference>
<protein>
    <recommendedName>
        <fullName evidence="5">Aminoglycoside phosphotransferase domain-containing protein</fullName>
    </recommendedName>
</protein>
<comment type="caution">
    <text evidence="3">The sequence shown here is derived from an EMBL/GenBank/DDBJ whole genome shotgun (WGS) entry which is preliminary data.</text>
</comment>
<feature type="region of interest" description="Disordered" evidence="1">
    <location>
        <begin position="327"/>
        <end position="364"/>
    </location>
</feature>
<feature type="chain" id="PRO_5041453475" description="Aminoglycoside phosphotransferase domain-containing protein" evidence="2">
    <location>
        <begin position="19"/>
        <end position="364"/>
    </location>
</feature>
<keyword evidence="2" id="KW-0732">Signal</keyword>
<accession>A0AA38P1Z2</accession>
<evidence type="ECO:0000256" key="2">
    <source>
        <dbReference type="SAM" id="SignalP"/>
    </source>
</evidence>
<keyword evidence="4" id="KW-1185">Reference proteome</keyword>
<name>A0AA38P1Z2_9AGAR</name>
<dbReference type="AlphaFoldDB" id="A0AA38P1Z2"/>
<sequence length="364" mass="41709">MFLGAISLVLIGATFVSAQDPDNPPQIWEKLKDNWPQKQYEEWLYMKVQENNDNHREWLYKPEKCPGYDQNELRFHGKKGTSAIQKLTLGGRRDVQFPGKHSVGVFDVVEPVPKRLRDEANEHVLKVVDISDKSASCEPYALEQFGVWHRTGIRHGQLPNGTEVKFGGIYLRTEPGKDIRADEKWDKASSEQRLAYLKEVQREVRGIVYDHAFGSKERPNTNKAKLVPCDFGPGNVLLETDVREETEEGKTEVVIFPLKTTLIDFGKTGLKRSSKKPAKSDFKAWFNRRFKLLWGYQYVQAGDPKSVYNEFAKWYIEEWQKPVQRLAIEAGPSGEAGGETGEADSKQKKQKKKKRDPKGKGKRQ</sequence>
<evidence type="ECO:0000313" key="4">
    <source>
        <dbReference type="Proteomes" id="UP001163846"/>
    </source>
</evidence>
<evidence type="ECO:0008006" key="5">
    <source>
        <dbReference type="Google" id="ProtNLM"/>
    </source>
</evidence>
<evidence type="ECO:0000256" key="1">
    <source>
        <dbReference type="SAM" id="MobiDB-lite"/>
    </source>
</evidence>
<feature type="non-terminal residue" evidence="3">
    <location>
        <position position="364"/>
    </location>
</feature>
<evidence type="ECO:0000313" key="3">
    <source>
        <dbReference type="EMBL" id="KAJ3834685.1"/>
    </source>
</evidence>
<gene>
    <name evidence="3" type="ORF">F5878DRAFT_629928</name>
</gene>